<dbReference type="InterPro" id="IPR049503">
    <property type="entry name" value="AbiJ_NTD4"/>
</dbReference>
<dbReference type="OrthoDB" id="9786278at2"/>
<organism evidence="2 3">
    <name type="scientific">Georgenia satyanarayanai</name>
    <dbReference type="NCBI Taxonomy" id="860221"/>
    <lineage>
        <taxon>Bacteria</taxon>
        <taxon>Bacillati</taxon>
        <taxon>Actinomycetota</taxon>
        <taxon>Actinomycetes</taxon>
        <taxon>Micrococcales</taxon>
        <taxon>Bogoriellaceae</taxon>
        <taxon>Georgenia</taxon>
    </lineage>
</organism>
<evidence type="ECO:0000313" key="3">
    <source>
        <dbReference type="Proteomes" id="UP000250222"/>
    </source>
</evidence>
<protein>
    <recommendedName>
        <fullName evidence="1">HEPN AbiJ-N-terminal domain-containing protein</fullName>
    </recommendedName>
</protein>
<name>A0A2Y9ACL7_9MICO</name>
<dbReference type="Pfam" id="PF18863">
    <property type="entry name" value="AbiJ_NTD4"/>
    <property type="match status" value="1"/>
</dbReference>
<dbReference type="EMBL" id="UETB01000005">
    <property type="protein sequence ID" value="SSA41955.1"/>
    <property type="molecule type" value="Genomic_DNA"/>
</dbReference>
<dbReference type="Proteomes" id="UP000250222">
    <property type="component" value="Unassembled WGS sequence"/>
</dbReference>
<proteinExistence type="predicted"/>
<feature type="domain" description="HEPN AbiJ-N-terminal" evidence="1">
    <location>
        <begin position="11"/>
        <end position="159"/>
    </location>
</feature>
<dbReference type="AlphaFoldDB" id="A0A2Y9ACL7"/>
<accession>A0A2Y9ACL7</accession>
<keyword evidence="3" id="KW-1185">Reference proteome</keyword>
<gene>
    <name evidence="2" type="ORF">SAMN05216184_105195</name>
</gene>
<reference evidence="2 3" key="1">
    <citation type="submission" date="2016-10" db="EMBL/GenBank/DDBJ databases">
        <authorList>
            <person name="Cai Z."/>
        </authorList>
    </citation>
    <scope>NUCLEOTIDE SEQUENCE [LARGE SCALE GENOMIC DNA]</scope>
    <source>
        <strain evidence="2 3">CGMCC 1.10826</strain>
    </source>
</reference>
<dbReference type="RefSeq" id="WP_146237512.1">
    <property type="nucleotide sequence ID" value="NZ_QKLZ01000005.1"/>
</dbReference>
<evidence type="ECO:0000259" key="1">
    <source>
        <dbReference type="Pfam" id="PF18863"/>
    </source>
</evidence>
<sequence length="291" mass="32137">MTDAPNVKASNFSQQYGYEPIPNTLQREEMDGRLRNAIWNRLFVFQDRLRKSSTDSFDHVPLVRHWASQGKPIDEIPTYVRQYFAYLKTSIQRADWHHVYDLIQHFASEEHYGDTGFAGFSELVNGALEQHLSAWTIIDGQVVELHASTDVEAVRAALTDTEGLPGARHHLTRALAIMSNRDNPDASNTIKEAISAVESVCGSINGKKGTLGDALSKLEKSGVTIHPALINGWKAIYGYTSDADGIRHASIEVPKSDVAMARYMMVSCSAFVSLLIKYAQEAGISLISGSP</sequence>
<evidence type="ECO:0000313" key="2">
    <source>
        <dbReference type="EMBL" id="SSA41955.1"/>
    </source>
</evidence>